<protein>
    <recommendedName>
        <fullName evidence="2">Gamma-secretase-activating protein C-terminal domain-containing protein</fullName>
    </recommendedName>
</protein>
<feature type="domain" description="Gamma-secretase-activating protein C-terminal" evidence="2">
    <location>
        <begin position="892"/>
        <end position="1003"/>
    </location>
</feature>
<feature type="region of interest" description="Disordered" evidence="1">
    <location>
        <begin position="441"/>
        <end position="470"/>
    </location>
</feature>
<dbReference type="AlphaFoldDB" id="A0A914A7A8"/>
<dbReference type="GeneID" id="119730461"/>
<dbReference type="GO" id="GO:0005802">
    <property type="term" value="C:trans-Golgi network"/>
    <property type="evidence" value="ECO:0007669"/>
    <property type="project" value="TreeGrafter"/>
</dbReference>
<sequence length="1138" mass="128867">MENLCNFSCCFDVKKDISGFINTLRSPEAAANNSSDGNAKRKKDKSELDVRIIGQERFNEVLYVWDDVSSFSNKAVTHVGLYDPAKQKNSVLFVHEKKLNIISCTMNQERSMIAYVTLEGPSKSDSYKDSTKQKTKTKISPFVVYRAFLAEIFPQHRIFDLNVERRNLLRVQFLWNRQPKDRDSANRESKLLFLLHKESIGLYSLPLARMGNKGVMMSGPPDTLQVLKQFIWAQWDVVNQRLFVVLMKSWPGNEKLVPIMRCLEFNSKTSPVTKILELVLPFPIKFSAGKEQYSDVTPSRTMSESSFNMEVIVQAGGSFCVCYQHPTKPKVKTPPTHKSYPKISTVHTSERLSTDSDTDSLADSVEQSSSLPSQMDLRDPPQPDTRRRAISDISSFSPSAPYIKEETLHNAENLELSSDLSSITSSTEVVHHPLHLDIHRATQHTQSPRESPRTPSSAFSSPMMWGERELPSPLPNAEKQDLVDLNYSVLILHHMTVLHCSVPQIPRALAESTKLYFTCLGSYILVYSPGHMLHLLNVSPEIVPCLHIAFHGPSVPVNPVIENNGEGSSAFWDSSKGCQILTHFNRERTGSMSGDCIFNAATGKVFRVSINKDVIPRLLIQANCHSVKLALIHLITVHIRDSVLIQKFMKELSMDVTNLDLSELMAEHLMGATFSAIRRQFDRDTLRLLQFTNTDTTRGQLVETTDGERLVSFRHAGYNTQPQVNVHKRDWMERRLTMEVSSSTLWETLEQRVRAHSLPSDPTIVSKPPQRFHPRSIEQEIRKQRTQSAIGVGLTRQGPSTQRSSFFKKMAASARRAMTPTKKSVITMQPERDSSLVLMDEDASRPDNSQDGILSMTSERLTSHLSLYSASSVSHEKILNMSQEYVMCQLQQVRQLVLLMLHSCGYPDPRTIPRSTIRLNTKPPPMGYQLFRLLERFYMAVQSLCFPVPPGFQTFFTIQGFRCLEPAMFLQYVDHGILRLTEEFMTRLMQEVPDDTEEQVNMKIQILTRLPKGSVQVLQRWNHPISMEYLAQQYVAETLKEEGVRTSDYRTRSSRSASQNSQSSGMSDGSLTGIASTFPPLSTLLRLLEAKDPKVWSTIKSSDDNSPIVHHLDTKLVERVALRQSVEQYGSDLSAVSF</sequence>
<evidence type="ECO:0000256" key="1">
    <source>
        <dbReference type="SAM" id="MobiDB-lite"/>
    </source>
</evidence>
<dbReference type="InterPro" id="IPR028010">
    <property type="entry name" value="GSAP_C_dom"/>
</dbReference>
<dbReference type="CTD" id="54103"/>
<dbReference type="InterPro" id="IPR026172">
    <property type="entry name" value="GSAP_fam"/>
</dbReference>
<feature type="region of interest" description="Disordered" evidence="1">
    <location>
        <begin position="329"/>
        <end position="396"/>
    </location>
</feature>
<dbReference type="OrthoDB" id="9997853at2759"/>
<keyword evidence="4" id="KW-1185">Reference proteome</keyword>
<dbReference type="OMA" id="CHIVCAP"/>
<dbReference type="EnsemblMetazoa" id="XM_038203378.1">
    <property type="protein sequence ID" value="XP_038059306.1"/>
    <property type="gene ID" value="LOC119730461"/>
</dbReference>
<dbReference type="PANTHER" id="PTHR13630">
    <property type="entry name" value="GAMMA-SECRETASE-ACTIVATING PROTEIN"/>
    <property type="match status" value="1"/>
</dbReference>
<accession>A0A914A7A8</accession>
<reference evidence="3" key="1">
    <citation type="submission" date="2022-11" db="UniProtKB">
        <authorList>
            <consortium name="EnsemblMetazoa"/>
        </authorList>
    </citation>
    <scope>IDENTIFICATION</scope>
</reference>
<feature type="compositionally biased region" description="Low complexity" evidence="1">
    <location>
        <begin position="1054"/>
        <end position="1070"/>
    </location>
</feature>
<evidence type="ECO:0000259" key="2">
    <source>
        <dbReference type="Pfam" id="PF14959"/>
    </source>
</evidence>
<feature type="compositionally biased region" description="Polar residues" evidence="1">
    <location>
        <begin position="443"/>
        <end position="460"/>
    </location>
</feature>
<feature type="compositionally biased region" description="Basic and acidic residues" evidence="1">
    <location>
        <begin position="376"/>
        <end position="390"/>
    </location>
</feature>
<organism evidence="3 4">
    <name type="scientific">Patiria miniata</name>
    <name type="common">Bat star</name>
    <name type="synonym">Asterina miniata</name>
    <dbReference type="NCBI Taxonomy" id="46514"/>
    <lineage>
        <taxon>Eukaryota</taxon>
        <taxon>Metazoa</taxon>
        <taxon>Echinodermata</taxon>
        <taxon>Eleutherozoa</taxon>
        <taxon>Asterozoa</taxon>
        <taxon>Asteroidea</taxon>
        <taxon>Valvatacea</taxon>
        <taxon>Valvatida</taxon>
        <taxon>Asterinidae</taxon>
        <taxon>Patiria</taxon>
    </lineage>
</organism>
<dbReference type="GO" id="GO:1902004">
    <property type="term" value="P:positive regulation of amyloid-beta formation"/>
    <property type="evidence" value="ECO:0007669"/>
    <property type="project" value="TreeGrafter"/>
</dbReference>
<dbReference type="PANTHER" id="PTHR13630:SF1">
    <property type="entry name" value="GAMMA-SECRETASE-ACTIVATING PROTEIN"/>
    <property type="match status" value="1"/>
</dbReference>
<feature type="region of interest" description="Disordered" evidence="1">
    <location>
        <begin position="1045"/>
        <end position="1072"/>
    </location>
</feature>
<dbReference type="RefSeq" id="XP_038059306.1">
    <property type="nucleotide sequence ID" value="XM_038203378.1"/>
</dbReference>
<evidence type="ECO:0000313" key="4">
    <source>
        <dbReference type="Proteomes" id="UP000887568"/>
    </source>
</evidence>
<dbReference type="Proteomes" id="UP000887568">
    <property type="component" value="Unplaced"/>
</dbReference>
<dbReference type="Pfam" id="PF14959">
    <property type="entry name" value="GSAP-16"/>
    <property type="match status" value="1"/>
</dbReference>
<proteinExistence type="predicted"/>
<name>A0A914A7A8_PATMI</name>
<evidence type="ECO:0000313" key="3">
    <source>
        <dbReference type="EnsemblMetazoa" id="XP_038059306.1"/>
    </source>
</evidence>